<name>A0A2P6R9K6_ROSCH</name>
<accession>A0A2P6R9K6</accession>
<comment type="caution">
    <text evidence="1">The sequence shown here is derived from an EMBL/GenBank/DDBJ whole genome shotgun (WGS) entry which is preliminary data.</text>
</comment>
<gene>
    <name evidence="1" type="ORF">RchiOBHm_Chr3g0464691</name>
</gene>
<organism evidence="1 2">
    <name type="scientific">Rosa chinensis</name>
    <name type="common">China rose</name>
    <dbReference type="NCBI Taxonomy" id="74649"/>
    <lineage>
        <taxon>Eukaryota</taxon>
        <taxon>Viridiplantae</taxon>
        <taxon>Streptophyta</taxon>
        <taxon>Embryophyta</taxon>
        <taxon>Tracheophyta</taxon>
        <taxon>Spermatophyta</taxon>
        <taxon>Magnoliopsida</taxon>
        <taxon>eudicotyledons</taxon>
        <taxon>Gunneridae</taxon>
        <taxon>Pentapetalae</taxon>
        <taxon>rosids</taxon>
        <taxon>fabids</taxon>
        <taxon>Rosales</taxon>
        <taxon>Rosaceae</taxon>
        <taxon>Rosoideae</taxon>
        <taxon>Rosoideae incertae sedis</taxon>
        <taxon>Rosa</taxon>
    </lineage>
</organism>
<sequence>MGMGFVCVLFQLEYYIGIIELNMMMMVGDSVVVEGSYGRDI</sequence>
<evidence type="ECO:0000313" key="2">
    <source>
        <dbReference type="Proteomes" id="UP000238479"/>
    </source>
</evidence>
<reference evidence="1 2" key="1">
    <citation type="journal article" date="2018" name="Nat. Genet.">
        <title>The Rosa genome provides new insights in the design of modern roses.</title>
        <authorList>
            <person name="Bendahmane M."/>
        </authorList>
    </citation>
    <scope>NUCLEOTIDE SEQUENCE [LARGE SCALE GENOMIC DNA]</scope>
    <source>
        <strain evidence="2">cv. Old Blush</strain>
    </source>
</reference>
<dbReference type="Proteomes" id="UP000238479">
    <property type="component" value="Chromosome 3"/>
</dbReference>
<proteinExistence type="predicted"/>
<dbReference type="EMBL" id="PDCK01000041">
    <property type="protein sequence ID" value="PRQ43091.1"/>
    <property type="molecule type" value="Genomic_DNA"/>
</dbReference>
<evidence type="ECO:0000313" key="1">
    <source>
        <dbReference type="EMBL" id="PRQ43091.1"/>
    </source>
</evidence>
<dbReference type="AlphaFoldDB" id="A0A2P6R9K6"/>
<dbReference type="Gramene" id="PRQ43091">
    <property type="protein sequence ID" value="PRQ43091"/>
    <property type="gene ID" value="RchiOBHm_Chr3g0464691"/>
</dbReference>
<keyword evidence="2" id="KW-1185">Reference proteome</keyword>
<protein>
    <submittedName>
        <fullName evidence="1">Uncharacterized protein</fullName>
    </submittedName>
</protein>